<sequence length="89" mass="9657">MKEFFKILGVIGVAGVFGLLFALMVLAAAAESREWEKFKAEHSCRVTGKMDGDMNVGYGVSTSGNVVTTINTTPDKTGWTCDDGVTYWK</sequence>
<evidence type="ECO:0000313" key="3">
    <source>
        <dbReference type="Proteomes" id="UP000381260"/>
    </source>
</evidence>
<proteinExistence type="predicted"/>
<protein>
    <submittedName>
        <fullName evidence="2">Uncharacterized protein</fullName>
    </submittedName>
</protein>
<evidence type="ECO:0000313" key="2">
    <source>
        <dbReference type="EMBL" id="QGH60205.1"/>
    </source>
</evidence>
<keyword evidence="1" id="KW-0812">Transmembrane</keyword>
<organism evidence="2 3">
    <name type="scientific">Serratia proteamaculans</name>
    <dbReference type="NCBI Taxonomy" id="28151"/>
    <lineage>
        <taxon>Bacteria</taxon>
        <taxon>Pseudomonadati</taxon>
        <taxon>Pseudomonadota</taxon>
        <taxon>Gammaproteobacteria</taxon>
        <taxon>Enterobacterales</taxon>
        <taxon>Yersiniaceae</taxon>
        <taxon>Serratia</taxon>
    </lineage>
</organism>
<dbReference type="AlphaFoldDB" id="A0A5Q2V857"/>
<gene>
    <name evidence="2" type="ORF">GHV41_04830</name>
</gene>
<dbReference type="EMBL" id="CP045913">
    <property type="protein sequence ID" value="QGH60205.1"/>
    <property type="molecule type" value="Genomic_DNA"/>
</dbReference>
<reference evidence="2 3" key="1">
    <citation type="submission" date="2019-11" db="EMBL/GenBank/DDBJ databases">
        <title>The Phosphoenolpyruvate Phosphotransferase System Regulates Serratia proteamaculans 336X Biofilm Formation and Wheat Roots colonization.</title>
        <authorList>
            <person name="Liu F."/>
        </authorList>
    </citation>
    <scope>NUCLEOTIDE SEQUENCE [LARGE SCALE GENOMIC DNA]</scope>
    <source>
        <strain evidence="2 3">336X</strain>
    </source>
</reference>
<keyword evidence="1" id="KW-1133">Transmembrane helix</keyword>
<evidence type="ECO:0000256" key="1">
    <source>
        <dbReference type="SAM" id="Phobius"/>
    </source>
</evidence>
<dbReference type="RefSeq" id="WP_153857774.1">
    <property type="nucleotide sequence ID" value="NZ_CP045913.1"/>
</dbReference>
<dbReference type="Proteomes" id="UP000381260">
    <property type="component" value="Chromosome"/>
</dbReference>
<accession>A0A5Q2V857</accession>
<name>A0A5Q2V857_SERPR</name>
<feature type="transmembrane region" description="Helical" evidence="1">
    <location>
        <begin position="6"/>
        <end position="29"/>
    </location>
</feature>
<keyword evidence="1" id="KW-0472">Membrane</keyword>